<accession>A0A6A3HZF9</accession>
<reference evidence="6 8" key="1">
    <citation type="submission" date="2018-09" db="EMBL/GenBank/DDBJ databases">
        <title>Genomic investigation of the strawberry pathogen Phytophthora fragariae indicates pathogenicity is determined by transcriptional variation in three key races.</title>
        <authorList>
            <person name="Adams T.M."/>
            <person name="Armitage A.D."/>
            <person name="Sobczyk M.K."/>
            <person name="Bates H.J."/>
            <person name="Dunwell J.M."/>
            <person name="Nellist C.F."/>
            <person name="Harrison R.J."/>
        </authorList>
    </citation>
    <scope>NUCLEOTIDE SEQUENCE [LARGE SCALE GENOMIC DNA]</scope>
    <source>
        <strain evidence="4 6">SCRP249</strain>
        <strain evidence="3 8">SCRP324</strain>
        <strain evidence="5 7">SCRP333</strain>
    </source>
</reference>
<evidence type="ECO:0000313" key="3">
    <source>
        <dbReference type="EMBL" id="KAE8973584.1"/>
    </source>
</evidence>
<evidence type="ECO:0000313" key="7">
    <source>
        <dbReference type="Proteomes" id="UP000434957"/>
    </source>
</evidence>
<evidence type="ECO:0000313" key="5">
    <source>
        <dbReference type="EMBL" id="KAE9283260.1"/>
    </source>
</evidence>
<keyword evidence="1" id="KW-0175">Coiled coil</keyword>
<comment type="caution">
    <text evidence="3">The sequence shown here is derived from an EMBL/GenBank/DDBJ whole genome shotgun (WGS) entry which is preliminary data.</text>
</comment>
<dbReference type="Proteomes" id="UP000434957">
    <property type="component" value="Unassembled WGS sequence"/>
</dbReference>
<gene>
    <name evidence="4" type="ORF">PR001_g25802</name>
    <name evidence="3" type="ORF">PR002_g26158</name>
    <name evidence="5" type="ORF">PR003_g27172</name>
</gene>
<dbReference type="Proteomes" id="UP000429607">
    <property type="component" value="Unassembled WGS sequence"/>
</dbReference>
<dbReference type="EMBL" id="QXFT01003714">
    <property type="protein sequence ID" value="KAE9283260.1"/>
    <property type="molecule type" value="Genomic_DNA"/>
</dbReference>
<evidence type="ECO:0000256" key="2">
    <source>
        <dbReference type="SAM" id="MobiDB-lite"/>
    </source>
</evidence>
<sequence length="130" mass="14452">MRPASERRREAVDAHVRRLSIRLAELEEERDLAARERDERAVAWRRMLREARRGREMAQRVRDELANRLAGIVVSVGGQIDTVDLVRRLEATFTAEVNAAIPLPPADPSQTAALATPVDPVPVVPTSAAE</sequence>
<evidence type="ECO:0000313" key="4">
    <source>
        <dbReference type="EMBL" id="KAE8975110.1"/>
    </source>
</evidence>
<evidence type="ECO:0000313" key="6">
    <source>
        <dbReference type="Proteomes" id="UP000429607"/>
    </source>
</evidence>
<dbReference type="EMBL" id="QXFV01003630">
    <property type="protein sequence ID" value="KAE8975110.1"/>
    <property type="molecule type" value="Genomic_DNA"/>
</dbReference>
<dbReference type="Proteomes" id="UP000435112">
    <property type="component" value="Unassembled WGS sequence"/>
</dbReference>
<evidence type="ECO:0000313" key="8">
    <source>
        <dbReference type="Proteomes" id="UP000435112"/>
    </source>
</evidence>
<keyword evidence="7" id="KW-1185">Reference proteome</keyword>
<name>A0A6A3HZF9_9STRA</name>
<feature type="region of interest" description="Disordered" evidence="2">
    <location>
        <begin position="106"/>
        <end position="130"/>
    </location>
</feature>
<dbReference type="AlphaFoldDB" id="A0A6A3HZF9"/>
<dbReference type="EMBL" id="QXFU01003670">
    <property type="protein sequence ID" value="KAE8973584.1"/>
    <property type="molecule type" value="Genomic_DNA"/>
</dbReference>
<proteinExistence type="predicted"/>
<feature type="coiled-coil region" evidence="1">
    <location>
        <begin position="9"/>
        <end position="68"/>
    </location>
</feature>
<organism evidence="3 8">
    <name type="scientific">Phytophthora rubi</name>
    <dbReference type="NCBI Taxonomy" id="129364"/>
    <lineage>
        <taxon>Eukaryota</taxon>
        <taxon>Sar</taxon>
        <taxon>Stramenopiles</taxon>
        <taxon>Oomycota</taxon>
        <taxon>Peronosporomycetes</taxon>
        <taxon>Peronosporales</taxon>
        <taxon>Peronosporaceae</taxon>
        <taxon>Phytophthora</taxon>
    </lineage>
</organism>
<evidence type="ECO:0000256" key="1">
    <source>
        <dbReference type="SAM" id="Coils"/>
    </source>
</evidence>
<dbReference type="OrthoDB" id="10502402at2759"/>
<protein>
    <submittedName>
        <fullName evidence="3">Uncharacterized protein</fullName>
    </submittedName>
</protein>